<gene>
    <name evidence="1" type="ORF">EYC84_008893</name>
</gene>
<evidence type="ECO:0000313" key="2">
    <source>
        <dbReference type="Proteomes" id="UP000322873"/>
    </source>
</evidence>
<dbReference type="EMBL" id="VICG01000012">
    <property type="protein sequence ID" value="KAA8566300.1"/>
    <property type="molecule type" value="Genomic_DNA"/>
</dbReference>
<sequence>MGRGTRHYDYWSVSGCEHRDWCSSLELRGWDGDLSGWMMFVECIQWLYGNASEGRYLSIHVFFRSAFQNSLGNKPL</sequence>
<evidence type="ECO:0000313" key="1">
    <source>
        <dbReference type="EMBL" id="KAA8566300.1"/>
    </source>
</evidence>
<accession>A0A5M9JCH7</accession>
<name>A0A5M9JCH7_MONFR</name>
<proteinExistence type="predicted"/>
<dbReference type="AlphaFoldDB" id="A0A5M9JCH7"/>
<comment type="caution">
    <text evidence="1">The sequence shown here is derived from an EMBL/GenBank/DDBJ whole genome shotgun (WGS) entry which is preliminary data.</text>
</comment>
<organism evidence="1 2">
    <name type="scientific">Monilinia fructicola</name>
    <name type="common">Brown rot fungus</name>
    <name type="synonym">Ciboria fructicola</name>
    <dbReference type="NCBI Taxonomy" id="38448"/>
    <lineage>
        <taxon>Eukaryota</taxon>
        <taxon>Fungi</taxon>
        <taxon>Dikarya</taxon>
        <taxon>Ascomycota</taxon>
        <taxon>Pezizomycotina</taxon>
        <taxon>Leotiomycetes</taxon>
        <taxon>Helotiales</taxon>
        <taxon>Sclerotiniaceae</taxon>
        <taxon>Monilinia</taxon>
    </lineage>
</organism>
<keyword evidence="2" id="KW-1185">Reference proteome</keyword>
<protein>
    <submittedName>
        <fullName evidence="1">Uncharacterized protein</fullName>
    </submittedName>
</protein>
<reference evidence="1 2" key="1">
    <citation type="submission" date="2019-06" db="EMBL/GenBank/DDBJ databases">
        <title>Genome Sequence of the Brown Rot Fungal Pathogen Monilinia fructicola.</title>
        <authorList>
            <person name="De Miccolis Angelini R.M."/>
            <person name="Landi L."/>
            <person name="Abate D."/>
            <person name="Pollastro S."/>
            <person name="Romanazzi G."/>
            <person name="Faretra F."/>
        </authorList>
    </citation>
    <scope>NUCLEOTIDE SEQUENCE [LARGE SCALE GENOMIC DNA]</scope>
    <source>
        <strain evidence="1 2">Mfrc123</strain>
    </source>
</reference>
<dbReference type="Proteomes" id="UP000322873">
    <property type="component" value="Unassembled WGS sequence"/>
</dbReference>